<evidence type="ECO:0000259" key="2">
    <source>
        <dbReference type="PROSITE" id="PS50948"/>
    </source>
</evidence>
<dbReference type="AlphaFoldDB" id="A0A1Y6C4J4"/>
<evidence type="ECO:0000256" key="1">
    <source>
        <dbReference type="SAM" id="SignalP"/>
    </source>
</evidence>
<evidence type="ECO:0000313" key="3">
    <source>
        <dbReference type="EMBL" id="SMF41295.1"/>
    </source>
</evidence>
<dbReference type="Proteomes" id="UP000192907">
    <property type="component" value="Unassembled WGS sequence"/>
</dbReference>
<proteinExistence type="predicted"/>
<dbReference type="PROSITE" id="PS50948">
    <property type="entry name" value="PAN"/>
    <property type="match status" value="1"/>
</dbReference>
<keyword evidence="4" id="KW-1185">Reference proteome</keyword>
<dbReference type="STRING" id="1513793.SAMN06296036_112152"/>
<feature type="signal peptide" evidence="1">
    <location>
        <begin position="1"/>
        <end position="28"/>
    </location>
</feature>
<keyword evidence="1" id="KW-0732">Signal</keyword>
<reference evidence="4" key="1">
    <citation type="submission" date="2017-04" db="EMBL/GenBank/DDBJ databases">
        <authorList>
            <person name="Varghese N."/>
            <person name="Submissions S."/>
        </authorList>
    </citation>
    <scope>NUCLEOTIDE SEQUENCE [LARGE SCALE GENOMIC DNA]</scope>
    <source>
        <strain evidence="4">RKEM611</strain>
    </source>
</reference>
<protein>
    <submittedName>
        <fullName evidence="3">PAN domain-containing protein</fullName>
    </submittedName>
</protein>
<dbReference type="Gene3D" id="3.50.4.10">
    <property type="entry name" value="Hepatocyte Growth Factor"/>
    <property type="match status" value="1"/>
</dbReference>
<dbReference type="EMBL" id="FWZT01000012">
    <property type="protein sequence ID" value="SMF41295.1"/>
    <property type="molecule type" value="Genomic_DNA"/>
</dbReference>
<organism evidence="3 4">
    <name type="scientific">Pseudobacteriovorax antillogorgiicola</name>
    <dbReference type="NCBI Taxonomy" id="1513793"/>
    <lineage>
        <taxon>Bacteria</taxon>
        <taxon>Pseudomonadati</taxon>
        <taxon>Bdellovibrionota</taxon>
        <taxon>Oligoflexia</taxon>
        <taxon>Oligoflexales</taxon>
        <taxon>Pseudobacteriovoracaceae</taxon>
        <taxon>Pseudobacteriovorax</taxon>
    </lineage>
</organism>
<gene>
    <name evidence="3" type="ORF">SAMN06296036_112152</name>
</gene>
<feature type="chain" id="PRO_5012780149" evidence="1">
    <location>
        <begin position="29"/>
        <end position="409"/>
    </location>
</feature>
<evidence type="ECO:0000313" key="4">
    <source>
        <dbReference type="Proteomes" id="UP000192907"/>
    </source>
</evidence>
<feature type="domain" description="Apple" evidence="2">
    <location>
        <begin position="59"/>
        <end position="137"/>
    </location>
</feature>
<dbReference type="RefSeq" id="WP_132320581.1">
    <property type="nucleotide sequence ID" value="NZ_SLZT01000012.1"/>
</dbReference>
<sequence>MKIKMKNMFKLAPIFLGSTLAFTSGIYAQTDASNSVVATTRARVQILENRIKDQENTSLSASRFRIEPNNRYLGMVSSTTNGVANYQQCAKICIAATNCQIFVYTESEAKCELQNSRGSKRAQSGVVSGVLVDSELSKLELQVKNLEDTKNLPNSIGSTQIKDNAVGASEIATGAVGALEIANDAVGSNEIQVNAVGSSEIASNAVGSSEIASNAVGSSEIADNAVGSSEIAANAVGASEIATGAVGTLEIATNAVGFNEIAANAVRASEIASNAVGSSEIATGAVTSSKIADDAVTSSKIANSAVGWSQIAPNAIGTSKISDGTVKSQHLSTYWKDCKISGYKSHYDCSCDTNETVLSGGGYGSSGSWQFSLRESRPTSKRTWRIACVDRDGRKEDCAGMSIICLRAR</sequence>
<accession>A0A1Y6C4J4</accession>
<dbReference type="Pfam" id="PF00024">
    <property type="entry name" value="PAN_1"/>
    <property type="match status" value="1"/>
</dbReference>
<name>A0A1Y6C4J4_9BACT</name>
<dbReference type="InterPro" id="IPR003609">
    <property type="entry name" value="Pan_app"/>
</dbReference>